<dbReference type="PROSITE" id="PS00062">
    <property type="entry name" value="ALDOKETO_REDUCTASE_2"/>
    <property type="match status" value="1"/>
</dbReference>
<dbReference type="RefSeq" id="WP_083069901.1">
    <property type="nucleotide sequence ID" value="NZ_NBTM02000001.1"/>
</dbReference>
<evidence type="ECO:0000313" key="9">
    <source>
        <dbReference type="Proteomes" id="UP000192813"/>
    </source>
</evidence>
<evidence type="ECO:0000256" key="3">
    <source>
        <dbReference type="ARBA" id="ARBA00023002"/>
    </source>
</evidence>
<evidence type="ECO:0000256" key="6">
    <source>
        <dbReference type="PIRSR" id="PIRSR000097-3"/>
    </source>
</evidence>
<proteinExistence type="inferred from homology"/>
<accession>A0A2J9PPI1</accession>
<dbReference type="Proteomes" id="UP000192813">
    <property type="component" value="Unassembled WGS sequence"/>
</dbReference>
<dbReference type="GO" id="GO:0016616">
    <property type="term" value="F:oxidoreductase activity, acting on the CH-OH group of donors, NAD or NADP as acceptor"/>
    <property type="evidence" value="ECO:0007669"/>
    <property type="project" value="UniProtKB-ARBA"/>
</dbReference>
<dbReference type="InterPro" id="IPR020471">
    <property type="entry name" value="AKR"/>
</dbReference>
<dbReference type="PRINTS" id="PR00069">
    <property type="entry name" value="ALDKETRDTASE"/>
</dbReference>
<dbReference type="Gene3D" id="3.20.20.100">
    <property type="entry name" value="NADP-dependent oxidoreductase domain"/>
    <property type="match status" value="1"/>
</dbReference>
<evidence type="ECO:0000313" key="8">
    <source>
        <dbReference type="EMBL" id="PNL92245.1"/>
    </source>
</evidence>
<feature type="domain" description="NADP-dependent oxidoreductase" evidence="7">
    <location>
        <begin position="17"/>
        <end position="266"/>
    </location>
</feature>
<reference evidence="9" key="1">
    <citation type="submission" date="2017-12" db="EMBL/GenBank/DDBJ databases">
        <title>FDA dAtabase for Regulatory Grade micrObial Sequences (FDA-ARGOS): Supporting development and validation of Infectious Disease Dx tests.</title>
        <authorList>
            <person name="Hoffmann M."/>
            <person name="Allard M."/>
            <person name="Evans P."/>
            <person name="Brown E."/>
            <person name="Tallon L."/>
            <person name="Sadzewicz L."/>
            <person name="Sengamalay N."/>
            <person name="Ott S."/>
            <person name="Godinez A."/>
            <person name="Nagaraj S."/>
            <person name="Vavikolanu K."/>
            <person name="Aluvathingal J."/>
            <person name="Nadendla S."/>
            <person name="Sichtig H."/>
        </authorList>
    </citation>
    <scope>NUCLEOTIDE SEQUENCE [LARGE SCALE GENOMIC DNA]</scope>
    <source>
        <strain evidence="9">FDAARGOS_249</strain>
    </source>
</reference>
<dbReference type="EMBL" id="NBTM02000001">
    <property type="protein sequence ID" value="PNL92245.1"/>
    <property type="molecule type" value="Genomic_DNA"/>
</dbReference>
<evidence type="ECO:0000256" key="1">
    <source>
        <dbReference type="ARBA" id="ARBA00007905"/>
    </source>
</evidence>
<dbReference type="AlphaFoldDB" id="A0A2J9PPI1"/>
<evidence type="ECO:0000256" key="5">
    <source>
        <dbReference type="PIRSR" id="PIRSR000097-2"/>
    </source>
</evidence>
<name>A0A2J9PPI1_9LACT</name>
<dbReference type="PANTHER" id="PTHR43827">
    <property type="entry name" value="2,5-DIKETO-D-GLUCONIC ACID REDUCTASE"/>
    <property type="match status" value="1"/>
</dbReference>
<feature type="binding site" evidence="5">
    <location>
        <position position="108"/>
    </location>
    <ligand>
        <name>substrate</name>
    </ligand>
</feature>
<feature type="active site" description="Proton donor" evidence="4">
    <location>
        <position position="50"/>
    </location>
</feature>
<comment type="similarity">
    <text evidence="1">Belongs to the aldo/keto reductase family.</text>
</comment>
<sequence length="283" mass="32422">MTIPTYTAHDGTQVPQIGFGTYKLKGYDGVDSIQSALEAGYRYLDSAYNYENEATVGEAIRRSGIPRDEIQVASKLPGRYHKYDDALVTIQESLMRANLDCYDFYLIHWPNPKEDTYVEAWQALIEAQRRGYIKNIGVSNFLPEHIDRIERETGVLPVVNQVEMHPYFQQKAQRAYHEEKGIITQSWSPFVRANEKIDKSVLENEDIKAVAAKYGKSAGQTILRWQTQLGAMPIPKSSKKARQIENLDFFDFKLDEEDLAVFDRLDKPDGRAANQDPAVYQEF</sequence>
<evidence type="ECO:0000256" key="4">
    <source>
        <dbReference type="PIRSR" id="PIRSR000097-1"/>
    </source>
</evidence>
<keyword evidence="2" id="KW-0521">NADP</keyword>
<dbReference type="InterPro" id="IPR036812">
    <property type="entry name" value="NAD(P)_OxRdtase_dom_sf"/>
</dbReference>
<dbReference type="PANTHER" id="PTHR43827:SF3">
    <property type="entry name" value="NADP-DEPENDENT OXIDOREDUCTASE DOMAIN-CONTAINING PROTEIN"/>
    <property type="match status" value="1"/>
</dbReference>
<organism evidence="8 9">
    <name type="scientific">Aerococcus viridans</name>
    <dbReference type="NCBI Taxonomy" id="1377"/>
    <lineage>
        <taxon>Bacteria</taxon>
        <taxon>Bacillati</taxon>
        <taxon>Bacillota</taxon>
        <taxon>Bacilli</taxon>
        <taxon>Lactobacillales</taxon>
        <taxon>Aerococcaceae</taxon>
        <taxon>Aerococcus</taxon>
    </lineage>
</organism>
<dbReference type="InterPro" id="IPR023210">
    <property type="entry name" value="NADP_OxRdtase_dom"/>
</dbReference>
<protein>
    <submittedName>
        <fullName evidence="8">2,5-diketo-D-gluconic acid reductase</fullName>
    </submittedName>
</protein>
<comment type="caution">
    <text evidence="8">The sequence shown here is derived from an EMBL/GenBank/DDBJ whole genome shotgun (WGS) entry which is preliminary data.</text>
</comment>
<dbReference type="InterPro" id="IPR018170">
    <property type="entry name" value="Aldo/ket_reductase_CS"/>
</dbReference>
<dbReference type="Pfam" id="PF00248">
    <property type="entry name" value="Aldo_ket_red"/>
    <property type="match status" value="1"/>
</dbReference>
<evidence type="ECO:0000256" key="2">
    <source>
        <dbReference type="ARBA" id="ARBA00022857"/>
    </source>
</evidence>
<dbReference type="FunFam" id="3.20.20.100:FF:000002">
    <property type="entry name" value="2,5-diketo-D-gluconic acid reductase A"/>
    <property type="match status" value="1"/>
</dbReference>
<dbReference type="PIRSF" id="PIRSF000097">
    <property type="entry name" value="AKR"/>
    <property type="match status" value="1"/>
</dbReference>
<feature type="site" description="Lowers pKa of active site Tyr" evidence="6">
    <location>
        <position position="75"/>
    </location>
</feature>
<evidence type="ECO:0000259" key="7">
    <source>
        <dbReference type="Pfam" id="PF00248"/>
    </source>
</evidence>
<dbReference type="SUPFAM" id="SSF51430">
    <property type="entry name" value="NAD(P)-linked oxidoreductase"/>
    <property type="match status" value="1"/>
</dbReference>
<dbReference type="CDD" id="cd19132">
    <property type="entry name" value="AKR_AKR5D1_E1"/>
    <property type="match status" value="1"/>
</dbReference>
<dbReference type="PROSITE" id="PS00063">
    <property type="entry name" value="ALDOKETO_REDUCTASE_3"/>
    <property type="match status" value="1"/>
</dbReference>
<keyword evidence="3" id="KW-0560">Oxidoreductase</keyword>
<gene>
    <name evidence="8" type="ORF">A6J77_008390</name>
</gene>